<dbReference type="EMBL" id="GEBQ01031277">
    <property type="protein sequence ID" value="JAT08700.1"/>
    <property type="molecule type" value="Transcribed_RNA"/>
</dbReference>
<feature type="transmembrane region" description="Helical" evidence="7">
    <location>
        <begin position="93"/>
        <end position="114"/>
    </location>
</feature>
<dbReference type="EMBL" id="GEBQ01013425">
    <property type="protein sequence ID" value="JAT26552.1"/>
    <property type="molecule type" value="Transcribed_RNA"/>
</dbReference>
<gene>
    <name evidence="10" type="ORF">g.33292</name>
    <name evidence="8" type="ORF">g.33295</name>
    <name evidence="11" type="ORF">g.33296</name>
    <name evidence="9" type="ORF">g.33301</name>
</gene>
<evidence type="ECO:0008006" key="12">
    <source>
        <dbReference type="Google" id="ProtNLM"/>
    </source>
</evidence>
<feature type="transmembrane region" description="Helical" evidence="7">
    <location>
        <begin position="184"/>
        <end position="204"/>
    </location>
</feature>
<evidence type="ECO:0000313" key="9">
    <source>
        <dbReference type="EMBL" id="JAT12788.1"/>
    </source>
</evidence>
<comment type="subcellular location">
    <subcellularLocation>
        <location evidence="1">Membrane</location>
        <topology evidence="1">Multi-pass membrane protein</topology>
    </subcellularLocation>
</comment>
<dbReference type="Pfam" id="PF06027">
    <property type="entry name" value="SLC35F"/>
    <property type="match status" value="1"/>
</dbReference>
<dbReference type="InterPro" id="IPR009262">
    <property type="entry name" value="SLC35_F1/F2/F6"/>
</dbReference>
<feature type="transmembrane region" description="Helical" evidence="7">
    <location>
        <begin position="52"/>
        <end position="73"/>
    </location>
</feature>
<dbReference type="PIRSF" id="PIRSF036436">
    <property type="entry name" value="UCP036436"/>
    <property type="match status" value="1"/>
</dbReference>
<feature type="transmembrane region" description="Helical" evidence="7">
    <location>
        <begin position="225"/>
        <end position="242"/>
    </location>
</feature>
<evidence type="ECO:0000313" key="10">
    <source>
        <dbReference type="EMBL" id="JAT26552.1"/>
    </source>
</evidence>
<feature type="transmembrane region" description="Helical" evidence="7">
    <location>
        <begin position="155"/>
        <end position="172"/>
    </location>
</feature>
<dbReference type="Gene3D" id="1.10.3730.20">
    <property type="match status" value="1"/>
</dbReference>
<feature type="transmembrane region" description="Helical" evidence="7">
    <location>
        <begin position="126"/>
        <end position="143"/>
    </location>
</feature>
<comment type="similarity">
    <text evidence="2">Belongs to the SLC35F solute transporter family.</text>
</comment>
<evidence type="ECO:0000256" key="4">
    <source>
        <dbReference type="ARBA" id="ARBA00022692"/>
    </source>
</evidence>
<dbReference type="EMBL" id="GEBQ01004196">
    <property type="protein sequence ID" value="JAT35781.1"/>
    <property type="molecule type" value="Transcribed_RNA"/>
</dbReference>
<keyword evidence="6 7" id="KW-0472">Membrane</keyword>
<name>A0A1B6KB83_9HEMI</name>
<dbReference type="AlphaFoldDB" id="A0A1B6KB83"/>
<dbReference type="PANTHER" id="PTHR13146:SF0">
    <property type="entry name" value="SOLUTE CARRIER FAMILY 35 MEMBER F6"/>
    <property type="match status" value="1"/>
</dbReference>
<evidence type="ECO:0000256" key="5">
    <source>
        <dbReference type="ARBA" id="ARBA00022989"/>
    </source>
</evidence>
<keyword evidence="4 7" id="KW-0812">Transmembrane</keyword>
<evidence type="ECO:0000256" key="6">
    <source>
        <dbReference type="ARBA" id="ARBA00023136"/>
    </source>
</evidence>
<dbReference type="GO" id="GO:0016020">
    <property type="term" value="C:membrane"/>
    <property type="evidence" value="ECO:0007669"/>
    <property type="project" value="UniProtKB-SubCell"/>
</dbReference>
<sequence length="372" mass="41494">MGWTKYQVILAVIMVVTGSLNTLTTKWADMLKAPGEDGVERKFNHPFLQSSTMFLGEAYCLLAFKIALFIQIYRQRQGNSLEESTITKGNQEFNPWIFLPPAVCDMVATSLMYIGLNLTFASSFQMLRGSVIVFVALLSIAFLERQVGWKQWTGIVHIVLGLFLVGLADIFVKPTGTSTDTNGIITGDLLIIMAQIITATQMVYEEKFVSSKDINPLQAVGWEGIFGFVILAILHIPFYYISVPPPFSSNSRSTLEDVPDAFVQMWNNKLIIVALLGTIVSIAFFNFAGISVTKELSATTRMVLDSVRTLVIWVVSLILSWQDFHPLQVVGFVFLLAGMCVYNDMLPSISSLRQRLQGNHNQEPLIESEDQP</sequence>
<organism evidence="8">
    <name type="scientific">Graphocephala atropunctata</name>
    <dbReference type="NCBI Taxonomy" id="36148"/>
    <lineage>
        <taxon>Eukaryota</taxon>
        <taxon>Metazoa</taxon>
        <taxon>Ecdysozoa</taxon>
        <taxon>Arthropoda</taxon>
        <taxon>Hexapoda</taxon>
        <taxon>Insecta</taxon>
        <taxon>Pterygota</taxon>
        <taxon>Neoptera</taxon>
        <taxon>Paraneoptera</taxon>
        <taxon>Hemiptera</taxon>
        <taxon>Auchenorrhyncha</taxon>
        <taxon>Membracoidea</taxon>
        <taxon>Cicadellidae</taxon>
        <taxon>Cicadellinae</taxon>
        <taxon>Cicadellini</taxon>
        <taxon>Graphocephala</taxon>
    </lineage>
</organism>
<dbReference type="SUPFAM" id="SSF103481">
    <property type="entry name" value="Multidrug resistance efflux transporter EmrE"/>
    <property type="match status" value="1"/>
</dbReference>
<accession>A0A1B6KB83</accession>
<keyword evidence="3" id="KW-0813">Transport</keyword>
<dbReference type="InterPro" id="IPR012404">
    <property type="entry name" value="UCP036436"/>
</dbReference>
<reference evidence="8" key="1">
    <citation type="submission" date="2015-11" db="EMBL/GenBank/DDBJ databases">
        <title>De novo transcriptome assembly of four potential Pierce s Disease insect vectors from Arizona vineyards.</title>
        <authorList>
            <person name="Tassone E.E."/>
        </authorList>
    </citation>
    <scope>NUCLEOTIDE SEQUENCE</scope>
</reference>
<dbReference type="PANTHER" id="PTHR13146">
    <property type="match status" value="1"/>
</dbReference>
<proteinExistence type="inferred from homology"/>
<evidence type="ECO:0000256" key="1">
    <source>
        <dbReference type="ARBA" id="ARBA00004141"/>
    </source>
</evidence>
<keyword evidence="5 7" id="KW-1133">Transmembrane helix</keyword>
<dbReference type="GO" id="GO:0022857">
    <property type="term" value="F:transmembrane transporter activity"/>
    <property type="evidence" value="ECO:0007669"/>
    <property type="project" value="InterPro"/>
</dbReference>
<dbReference type="EMBL" id="GEBQ01027189">
    <property type="protein sequence ID" value="JAT12788.1"/>
    <property type="molecule type" value="Transcribed_RNA"/>
</dbReference>
<evidence type="ECO:0000256" key="3">
    <source>
        <dbReference type="ARBA" id="ARBA00022448"/>
    </source>
</evidence>
<evidence type="ECO:0000313" key="8">
    <source>
        <dbReference type="EMBL" id="JAT08700.1"/>
    </source>
</evidence>
<protein>
    <recommendedName>
        <fullName evidence="12">Sugar phosphate transporter domain-containing protein</fullName>
    </recommendedName>
</protein>
<evidence type="ECO:0000256" key="7">
    <source>
        <dbReference type="SAM" id="Phobius"/>
    </source>
</evidence>
<evidence type="ECO:0000313" key="11">
    <source>
        <dbReference type="EMBL" id="JAT35781.1"/>
    </source>
</evidence>
<evidence type="ECO:0000256" key="2">
    <source>
        <dbReference type="ARBA" id="ARBA00007863"/>
    </source>
</evidence>
<feature type="transmembrane region" description="Helical" evidence="7">
    <location>
        <begin position="270"/>
        <end position="290"/>
    </location>
</feature>
<dbReference type="InterPro" id="IPR037185">
    <property type="entry name" value="EmrE-like"/>
</dbReference>